<dbReference type="InterPro" id="IPR025875">
    <property type="entry name" value="Leu-rich_rpt_4"/>
</dbReference>
<keyword evidence="2" id="KW-0677">Repeat</keyword>
<evidence type="ECO:0000313" key="3">
    <source>
        <dbReference type="EMBL" id="KKN01032.1"/>
    </source>
</evidence>
<dbReference type="PANTHER" id="PTHR46652:SF3">
    <property type="entry name" value="LEUCINE-RICH REPEAT-CONTAINING PROTEIN 9"/>
    <property type="match status" value="1"/>
</dbReference>
<protein>
    <recommendedName>
        <fullName evidence="4">Leucine-rich repeat domain-containing protein</fullName>
    </recommendedName>
</protein>
<keyword evidence="1" id="KW-0433">Leucine-rich repeat</keyword>
<evidence type="ECO:0008006" key="4">
    <source>
        <dbReference type="Google" id="ProtNLM"/>
    </source>
</evidence>
<dbReference type="Gene3D" id="3.80.10.10">
    <property type="entry name" value="Ribonuclease Inhibitor"/>
    <property type="match status" value="1"/>
</dbReference>
<reference evidence="3" key="1">
    <citation type="journal article" date="2015" name="Nature">
        <title>Complex archaea that bridge the gap between prokaryotes and eukaryotes.</title>
        <authorList>
            <person name="Spang A."/>
            <person name="Saw J.H."/>
            <person name="Jorgensen S.L."/>
            <person name="Zaremba-Niedzwiedzka K."/>
            <person name="Martijn J."/>
            <person name="Lind A.E."/>
            <person name="van Eijk R."/>
            <person name="Schleper C."/>
            <person name="Guy L."/>
            <person name="Ettema T.J."/>
        </authorList>
    </citation>
    <scope>NUCLEOTIDE SEQUENCE</scope>
</reference>
<dbReference type="SUPFAM" id="SSF52058">
    <property type="entry name" value="L domain-like"/>
    <property type="match status" value="1"/>
</dbReference>
<dbReference type="InterPro" id="IPR050836">
    <property type="entry name" value="SDS22/Internalin_LRR"/>
</dbReference>
<dbReference type="EMBL" id="LAZR01005306">
    <property type="protein sequence ID" value="KKN01032.1"/>
    <property type="molecule type" value="Genomic_DNA"/>
</dbReference>
<dbReference type="Pfam" id="PF12799">
    <property type="entry name" value="LRR_4"/>
    <property type="match status" value="1"/>
</dbReference>
<dbReference type="PANTHER" id="PTHR46652">
    <property type="entry name" value="LEUCINE-RICH REPEAT AND IQ DOMAIN-CONTAINING PROTEIN 1-RELATED"/>
    <property type="match status" value="1"/>
</dbReference>
<proteinExistence type="predicted"/>
<dbReference type="PROSITE" id="PS51450">
    <property type="entry name" value="LRR"/>
    <property type="match status" value="1"/>
</dbReference>
<organism evidence="3">
    <name type="scientific">marine sediment metagenome</name>
    <dbReference type="NCBI Taxonomy" id="412755"/>
    <lineage>
        <taxon>unclassified sequences</taxon>
        <taxon>metagenomes</taxon>
        <taxon>ecological metagenomes</taxon>
    </lineage>
</organism>
<evidence type="ECO:0000256" key="1">
    <source>
        <dbReference type="ARBA" id="ARBA00022614"/>
    </source>
</evidence>
<dbReference type="InterPro" id="IPR032675">
    <property type="entry name" value="LRR_dom_sf"/>
</dbReference>
<accession>A0A0F9MNN2</accession>
<gene>
    <name evidence="3" type="ORF">LCGC14_1131830</name>
</gene>
<sequence length="56" mass="6245">MRHLELGKNYIKEITGLDALVNLEELVLAENPISSLNGLEQFENLINLNLNGTLIP</sequence>
<name>A0A0F9MNN2_9ZZZZ</name>
<dbReference type="AlphaFoldDB" id="A0A0F9MNN2"/>
<dbReference type="InterPro" id="IPR001611">
    <property type="entry name" value="Leu-rich_rpt"/>
</dbReference>
<evidence type="ECO:0000256" key="2">
    <source>
        <dbReference type="ARBA" id="ARBA00022737"/>
    </source>
</evidence>
<comment type="caution">
    <text evidence="3">The sequence shown here is derived from an EMBL/GenBank/DDBJ whole genome shotgun (WGS) entry which is preliminary data.</text>
</comment>